<feature type="transmembrane region" description="Helical" evidence="2">
    <location>
        <begin position="36"/>
        <end position="58"/>
    </location>
</feature>
<dbReference type="PANTHER" id="PTHR22911:SF79">
    <property type="entry name" value="MOBA-LIKE NTP TRANSFERASE DOMAIN-CONTAINING PROTEIN"/>
    <property type="match status" value="1"/>
</dbReference>
<organism evidence="4 5">
    <name type="scientific">Pseudonocardia alaniniphila</name>
    <dbReference type="NCBI Taxonomy" id="75291"/>
    <lineage>
        <taxon>Bacteria</taxon>
        <taxon>Bacillati</taxon>
        <taxon>Actinomycetota</taxon>
        <taxon>Actinomycetes</taxon>
        <taxon>Pseudonocardiales</taxon>
        <taxon>Pseudonocardiaceae</taxon>
        <taxon>Pseudonocardia</taxon>
    </lineage>
</organism>
<accession>A0ABS9TR38</accession>
<feature type="transmembrane region" description="Helical" evidence="2">
    <location>
        <begin position="225"/>
        <end position="249"/>
    </location>
</feature>
<dbReference type="EMBL" id="JAKXMK010000037">
    <property type="protein sequence ID" value="MCH6170893.1"/>
    <property type="molecule type" value="Genomic_DNA"/>
</dbReference>
<evidence type="ECO:0000256" key="2">
    <source>
        <dbReference type="SAM" id="Phobius"/>
    </source>
</evidence>
<dbReference type="SUPFAM" id="SSF103481">
    <property type="entry name" value="Multidrug resistance efflux transporter EmrE"/>
    <property type="match status" value="2"/>
</dbReference>
<proteinExistence type="inferred from homology"/>
<feature type="transmembrane region" description="Helical" evidence="2">
    <location>
        <begin position="183"/>
        <end position="205"/>
    </location>
</feature>
<feature type="transmembrane region" description="Helical" evidence="2">
    <location>
        <begin position="256"/>
        <end position="275"/>
    </location>
</feature>
<reference evidence="4 5" key="1">
    <citation type="submission" date="2022-03" db="EMBL/GenBank/DDBJ databases">
        <title>Pseudonocardia alaer sp. nov., a novel actinomycete isolated from reed forest soil.</title>
        <authorList>
            <person name="Wang L."/>
        </authorList>
    </citation>
    <scope>NUCLEOTIDE SEQUENCE [LARGE SCALE GENOMIC DNA]</scope>
    <source>
        <strain evidence="4 5">Y-16303</strain>
    </source>
</reference>
<feature type="transmembrane region" description="Helical" evidence="2">
    <location>
        <begin position="94"/>
        <end position="116"/>
    </location>
</feature>
<keyword evidence="5" id="KW-1185">Reference proteome</keyword>
<keyword evidence="2" id="KW-1133">Transmembrane helix</keyword>
<dbReference type="PANTHER" id="PTHR22911">
    <property type="entry name" value="ACYL-MALONYL CONDENSING ENZYME-RELATED"/>
    <property type="match status" value="1"/>
</dbReference>
<evidence type="ECO:0000313" key="4">
    <source>
        <dbReference type="EMBL" id="MCH6170893.1"/>
    </source>
</evidence>
<keyword evidence="2" id="KW-0472">Membrane</keyword>
<evidence type="ECO:0000259" key="3">
    <source>
        <dbReference type="Pfam" id="PF00892"/>
    </source>
</evidence>
<comment type="similarity">
    <text evidence="1">Belongs to the EamA transporter family.</text>
</comment>
<comment type="caution">
    <text evidence="4">The sequence shown here is derived from an EMBL/GenBank/DDBJ whole genome shotgun (WGS) entry which is preliminary data.</text>
</comment>
<name>A0ABS9TR38_9PSEU</name>
<keyword evidence="2" id="KW-0812">Transmembrane</keyword>
<dbReference type="InterPro" id="IPR037185">
    <property type="entry name" value="EmrE-like"/>
</dbReference>
<dbReference type="InterPro" id="IPR000620">
    <property type="entry name" value="EamA_dom"/>
</dbReference>
<feature type="transmembrane region" description="Helical" evidence="2">
    <location>
        <begin position="154"/>
        <end position="171"/>
    </location>
</feature>
<feature type="transmembrane region" description="Helical" evidence="2">
    <location>
        <begin position="70"/>
        <end position="88"/>
    </location>
</feature>
<feature type="domain" description="EamA" evidence="3">
    <location>
        <begin position="154"/>
        <end position="298"/>
    </location>
</feature>
<feature type="transmembrane region" description="Helical" evidence="2">
    <location>
        <begin position="281"/>
        <end position="300"/>
    </location>
</feature>
<feature type="domain" description="EamA" evidence="3">
    <location>
        <begin position="7"/>
        <end position="142"/>
    </location>
</feature>
<gene>
    <name evidence="4" type="ORF">MMF94_34770</name>
</gene>
<dbReference type="Proteomes" id="UP001299970">
    <property type="component" value="Unassembled WGS sequence"/>
</dbReference>
<evidence type="ECO:0000256" key="1">
    <source>
        <dbReference type="ARBA" id="ARBA00007362"/>
    </source>
</evidence>
<evidence type="ECO:0000313" key="5">
    <source>
        <dbReference type="Proteomes" id="UP001299970"/>
    </source>
</evidence>
<dbReference type="Pfam" id="PF00892">
    <property type="entry name" value="EamA"/>
    <property type="match status" value="2"/>
</dbReference>
<protein>
    <submittedName>
        <fullName evidence="4">EamA family transporter</fullName>
    </submittedName>
</protein>
<sequence length="313" mass="31517">MRGHERSGLALALVSAVGFGLSGSLGKALTDAGWSASGAVFVRLSGGAVVLLGILAFVRPGVVAAIRADGGALAVYGLLAAAGVQVTFYNALIYLPVTIALLLQYLGSILVIAWVWVVRRQPPGSRTVLGAAVALIGLALVMQVWNSVGLPWEGVVWGLASAVCQAAYFLVADRPGNRTPPLVLAGIGMTIGTVAVGLLGIAGLLRVVIDTSAMGVTLGSVDIGWPVAATLLVVVTSVIPYLTGVAAIARIGAARGSLVGLLEVVTSAVASWLLLRQVPTAVEILGGVLILAGVALTNTARSAGVAEPEPGAR</sequence>
<feature type="transmembrane region" description="Helical" evidence="2">
    <location>
        <begin position="128"/>
        <end position="148"/>
    </location>
</feature>
<dbReference type="RefSeq" id="WP_241041700.1">
    <property type="nucleotide sequence ID" value="NZ_BAAAJF010000017.1"/>
</dbReference>